<dbReference type="InterPro" id="IPR059000">
    <property type="entry name" value="ATPase_P-type_domA"/>
</dbReference>
<keyword evidence="6 8" id="KW-1133">Transmembrane helix</keyword>
<dbReference type="AlphaFoldDB" id="A0A1F7UP64"/>
<proteinExistence type="predicted"/>
<comment type="caution">
    <text evidence="10">The sequence shown here is derived from an EMBL/GenBank/DDBJ whole genome shotgun (WGS) entry which is preliminary data.</text>
</comment>
<dbReference type="GO" id="GO:0005524">
    <property type="term" value="F:ATP binding"/>
    <property type="evidence" value="ECO:0007669"/>
    <property type="project" value="UniProtKB-KW"/>
</dbReference>
<dbReference type="Gene3D" id="3.40.50.1000">
    <property type="entry name" value="HAD superfamily/HAD-like"/>
    <property type="match status" value="2"/>
</dbReference>
<feature type="transmembrane region" description="Helical" evidence="8">
    <location>
        <begin position="82"/>
        <end position="101"/>
    </location>
</feature>
<evidence type="ECO:0000259" key="9">
    <source>
        <dbReference type="SMART" id="SM00831"/>
    </source>
</evidence>
<dbReference type="Pfam" id="PF08282">
    <property type="entry name" value="Hydrolase_3"/>
    <property type="match status" value="1"/>
</dbReference>
<comment type="subcellular location">
    <subcellularLocation>
        <location evidence="1">Membrane</location>
        <topology evidence="1">Multi-pass membrane protein</topology>
    </subcellularLocation>
</comment>
<keyword evidence="7 8" id="KW-0472">Membrane</keyword>
<dbReference type="InterPro" id="IPR044492">
    <property type="entry name" value="P_typ_ATPase_HD_dom"/>
</dbReference>
<evidence type="ECO:0000256" key="3">
    <source>
        <dbReference type="ARBA" id="ARBA00022741"/>
    </source>
</evidence>
<keyword evidence="5" id="KW-1278">Translocase</keyword>
<dbReference type="SFLD" id="SFLDF00027">
    <property type="entry name" value="p-type_atpase"/>
    <property type="match status" value="1"/>
</dbReference>
<sequence>MAKINWHALKFTEVFEQLGATKEGLTNAEAKARLQKYGPNVLPEDKRPSIFSIFWRQLRSPMVYVLLIAALITAVLREFVDMGVILAAVVVNAAIGFWQEWKADEAFAALKAMVQHKARVIRQGSPHLASGHPLPQGEGRVREMLVDASEIVPGDILLLHAGDRISADARLLEVFDFEVNEAALTGESLPVAKHTRTLQSAVTLVERANMVWQGTTVTRGKAIAVVVATGKETAFGEIALLVQKVVEPITPLQSQLHKLAKILGMVTVLIAVGIFGVGILQGRSIVEIFLIAVAVAVAAIPEGLLISLTVILALGMRALARRSAIVKRLLAAETLGSVSIICTDKTGTLTTGEMEVVEIVDAAGVARPLPQAQPVAWPRGAMHALEIAIVGNEGADLTSKALLRAGIKAGLDPLKLNRAMPEIDAIPFDSARKWAATLHKSHDGNLLYVRGAPEKVIAACKMTAPQKHALTLKLEKMAEQGMRILAVAYREVESAVKTLKDLEHNALPPDHLTFVAFLGMKDPLRENTRETVEVAKNAGIRTVMITGDHAKTAAAIGAELGLTGEVLTGEQMDALDDEALAQHVGNVSMFARVLPKHKVRIIDAFHKLGKSVAMTGDGVNDAPALKAADIGIAVGSGTDVAKEAADVVLLDNNFKTIVGAVEGGRTIYENVKKVVAFLLSTSWKEIIIVAGSLLLGMPLPVLAAQILWINLIEDSFPSMALAFDPAEPGLMTESPRKRNTPLLDLQLRILIFGVGITASLLL</sequence>
<dbReference type="SFLD" id="SFLDS00003">
    <property type="entry name" value="Haloacid_Dehalogenase"/>
    <property type="match status" value="1"/>
</dbReference>
<dbReference type="SUPFAM" id="SSF81665">
    <property type="entry name" value="Calcium ATPase, transmembrane domain M"/>
    <property type="match status" value="1"/>
</dbReference>
<dbReference type="PROSITE" id="PS00154">
    <property type="entry name" value="ATPASE_E1_E2"/>
    <property type="match status" value="1"/>
</dbReference>
<dbReference type="Pfam" id="PF00690">
    <property type="entry name" value="Cation_ATPase_N"/>
    <property type="match status" value="1"/>
</dbReference>
<evidence type="ECO:0000256" key="1">
    <source>
        <dbReference type="ARBA" id="ARBA00004141"/>
    </source>
</evidence>
<dbReference type="SFLD" id="SFLDG00002">
    <property type="entry name" value="C1.7:_P-type_atpase_like"/>
    <property type="match status" value="1"/>
</dbReference>
<evidence type="ECO:0000256" key="7">
    <source>
        <dbReference type="ARBA" id="ARBA00023136"/>
    </source>
</evidence>
<protein>
    <recommendedName>
        <fullName evidence="9">Cation-transporting P-type ATPase N-terminal domain-containing protein</fullName>
    </recommendedName>
</protein>
<evidence type="ECO:0000313" key="11">
    <source>
        <dbReference type="Proteomes" id="UP000176897"/>
    </source>
</evidence>
<evidence type="ECO:0000256" key="8">
    <source>
        <dbReference type="SAM" id="Phobius"/>
    </source>
</evidence>
<reference evidence="10 11" key="1">
    <citation type="journal article" date="2016" name="Nat. Commun.">
        <title>Thousands of microbial genomes shed light on interconnected biogeochemical processes in an aquifer system.</title>
        <authorList>
            <person name="Anantharaman K."/>
            <person name="Brown C.T."/>
            <person name="Hug L.A."/>
            <person name="Sharon I."/>
            <person name="Castelle C.J."/>
            <person name="Probst A.J."/>
            <person name="Thomas B.C."/>
            <person name="Singh A."/>
            <person name="Wilkins M.J."/>
            <person name="Karaoz U."/>
            <person name="Brodie E.L."/>
            <person name="Williams K.H."/>
            <person name="Hubbard S.S."/>
            <person name="Banfield J.F."/>
        </authorList>
    </citation>
    <scope>NUCLEOTIDE SEQUENCE [LARGE SCALE GENOMIC DNA]</scope>
</reference>
<dbReference type="Pfam" id="PF00689">
    <property type="entry name" value="Cation_ATPase_C"/>
    <property type="match status" value="1"/>
</dbReference>
<dbReference type="InterPro" id="IPR023298">
    <property type="entry name" value="ATPase_P-typ_TM_dom_sf"/>
</dbReference>
<feature type="transmembrane region" description="Helical" evidence="8">
    <location>
        <begin position="288"/>
        <end position="314"/>
    </location>
</feature>
<accession>A0A1F7UP64</accession>
<dbReference type="STRING" id="1802401.A3B21_02630"/>
<dbReference type="InterPro" id="IPR006068">
    <property type="entry name" value="ATPase_P-typ_cation-transptr_C"/>
</dbReference>
<evidence type="ECO:0000256" key="2">
    <source>
        <dbReference type="ARBA" id="ARBA00022692"/>
    </source>
</evidence>
<dbReference type="Pfam" id="PF13246">
    <property type="entry name" value="Cation_ATPase"/>
    <property type="match status" value="1"/>
</dbReference>
<dbReference type="NCBIfam" id="TIGR01494">
    <property type="entry name" value="ATPase_P-type"/>
    <property type="match status" value="2"/>
</dbReference>
<dbReference type="SMART" id="SM00831">
    <property type="entry name" value="Cation_ATPase_N"/>
    <property type="match status" value="1"/>
</dbReference>
<evidence type="ECO:0000256" key="6">
    <source>
        <dbReference type="ARBA" id="ARBA00022989"/>
    </source>
</evidence>
<evidence type="ECO:0000256" key="5">
    <source>
        <dbReference type="ARBA" id="ARBA00022967"/>
    </source>
</evidence>
<feature type="non-terminal residue" evidence="10">
    <location>
        <position position="762"/>
    </location>
</feature>
<feature type="transmembrane region" description="Helical" evidence="8">
    <location>
        <begin position="58"/>
        <end position="76"/>
    </location>
</feature>
<feature type="transmembrane region" description="Helical" evidence="8">
    <location>
        <begin position="262"/>
        <end position="282"/>
    </location>
</feature>
<dbReference type="InterPro" id="IPR018303">
    <property type="entry name" value="ATPase_P-typ_P_site"/>
</dbReference>
<gene>
    <name evidence="10" type="ORF">A3B21_02630</name>
</gene>
<dbReference type="Gene3D" id="1.20.1110.10">
    <property type="entry name" value="Calcium-transporting ATPase, transmembrane domain"/>
    <property type="match status" value="2"/>
</dbReference>
<keyword evidence="2 8" id="KW-0812">Transmembrane</keyword>
<dbReference type="Pfam" id="PF00122">
    <property type="entry name" value="E1-E2_ATPase"/>
    <property type="match status" value="1"/>
</dbReference>
<keyword evidence="4" id="KW-0067">ATP-binding</keyword>
<dbReference type="InterPro" id="IPR008250">
    <property type="entry name" value="ATPase_P-typ_transduc_dom_A_sf"/>
</dbReference>
<dbReference type="Gene3D" id="2.70.150.10">
    <property type="entry name" value="Calcium-transporting ATPase, cytoplasmic transduction domain A"/>
    <property type="match status" value="1"/>
</dbReference>
<dbReference type="EMBL" id="MGEJ01000017">
    <property type="protein sequence ID" value="OGL80035.1"/>
    <property type="molecule type" value="Genomic_DNA"/>
</dbReference>
<dbReference type="InterPro" id="IPR023214">
    <property type="entry name" value="HAD_sf"/>
</dbReference>
<evidence type="ECO:0000313" key="10">
    <source>
        <dbReference type="EMBL" id="OGL80035.1"/>
    </source>
</evidence>
<feature type="transmembrane region" description="Helical" evidence="8">
    <location>
        <begin position="686"/>
        <end position="709"/>
    </location>
</feature>
<dbReference type="InterPro" id="IPR001757">
    <property type="entry name" value="P_typ_ATPase"/>
</dbReference>
<evidence type="ECO:0000256" key="4">
    <source>
        <dbReference type="ARBA" id="ARBA00022840"/>
    </source>
</evidence>
<dbReference type="PANTHER" id="PTHR42861">
    <property type="entry name" value="CALCIUM-TRANSPORTING ATPASE"/>
    <property type="match status" value="1"/>
</dbReference>
<dbReference type="Proteomes" id="UP000176897">
    <property type="component" value="Unassembled WGS sequence"/>
</dbReference>
<dbReference type="GO" id="GO:0016887">
    <property type="term" value="F:ATP hydrolysis activity"/>
    <property type="evidence" value="ECO:0007669"/>
    <property type="project" value="InterPro"/>
</dbReference>
<dbReference type="PRINTS" id="PR00120">
    <property type="entry name" value="HATPASE"/>
</dbReference>
<dbReference type="InterPro" id="IPR036412">
    <property type="entry name" value="HAD-like_sf"/>
</dbReference>
<feature type="domain" description="Cation-transporting P-type ATPase N-terminal" evidence="9">
    <location>
        <begin position="5"/>
        <end position="78"/>
    </location>
</feature>
<dbReference type="PRINTS" id="PR00119">
    <property type="entry name" value="CATATPASE"/>
</dbReference>
<organism evidence="10 11">
    <name type="scientific">Candidatus Uhrbacteria bacterium RIFCSPLOWO2_01_FULL_47_24</name>
    <dbReference type="NCBI Taxonomy" id="1802401"/>
    <lineage>
        <taxon>Bacteria</taxon>
        <taxon>Candidatus Uhriibacteriota</taxon>
    </lineage>
</organism>
<keyword evidence="3" id="KW-0547">Nucleotide-binding</keyword>
<name>A0A1F7UP64_9BACT</name>
<dbReference type="Gene3D" id="3.40.1110.10">
    <property type="entry name" value="Calcium-transporting ATPase, cytoplasmic domain N"/>
    <property type="match status" value="2"/>
</dbReference>
<dbReference type="InterPro" id="IPR023299">
    <property type="entry name" value="ATPase_P-typ_cyto_dom_N"/>
</dbReference>
<dbReference type="GO" id="GO:0016020">
    <property type="term" value="C:membrane"/>
    <property type="evidence" value="ECO:0007669"/>
    <property type="project" value="UniProtKB-SubCell"/>
</dbReference>
<dbReference type="InterPro" id="IPR004014">
    <property type="entry name" value="ATPase_P-typ_cation-transptr_N"/>
</dbReference>
<dbReference type="SUPFAM" id="SSF81653">
    <property type="entry name" value="Calcium ATPase, transduction domain A"/>
    <property type="match status" value="1"/>
</dbReference>
<dbReference type="SUPFAM" id="SSF56784">
    <property type="entry name" value="HAD-like"/>
    <property type="match status" value="1"/>
</dbReference>